<organism evidence="6 7">
    <name type="scientific">Alkalimonas collagenimarina</name>
    <dbReference type="NCBI Taxonomy" id="400390"/>
    <lineage>
        <taxon>Bacteria</taxon>
        <taxon>Pseudomonadati</taxon>
        <taxon>Pseudomonadota</taxon>
        <taxon>Gammaproteobacteria</taxon>
        <taxon>Alkalimonas</taxon>
    </lineage>
</organism>
<dbReference type="SUPFAM" id="SSF52833">
    <property type="entry name" value="Thioredoxin-like"/>
    <property type="match status" value="1"/>
</dbReference>
<gene>
    <name evidence="6" type="ORF">Q3O60_15395</name>
</gene>
<dbReference type="Gene3D" id="3.40.30.10">
    <property type="entry name" value="Glutaredoxin"/>
    <property type="match status" value="1"/>
</dbReference>
<dbReference type="PROSITE" id="PS00194">
    <property type="entry name" value="THIOREDOXIN_1"/>
    <property type="match status" value="1"/>
</dbReference>
<evidence type="ECO:0000256" key="3">
    <source>
        <dbReference type="ARBA" id="ARBA00023157"/>
    </source>
</evidence>
<reference evidence="6 7" key="1">
    <citation type="submission" date="2023-08" db="EMBL/GenBank/DDBJ databases">
        <authorList>
            <person name="Joshi A."/>
            <person name="Thite S."/>
        </authorList>
    </citation>
    <scope>NUCLEOTIDE SEQUENCE [LARGE SCALE GENOMIC DNA]</scope>
    <source>
        <strain evidence="6 7">AC40</strain>
    </source>
</reference>
<proteinExistence type="predicted"/>
<evidence type="ECO:0000259" key="5">
    <source>
        <dbReference type="PROSITE" id="PS51352"/>
    </source>
</evidence>
<evidence type="ECO:0000256" key="2">
    <source>
        <dbReference type="ARBA" id="ARBA00022748"/>
    </source>
</evidence>
<evidence type="ECO:0000313" key="6">
    <source>
        <dbReference type="EMBL" id="MDP4537573.1"/>
    </source>
</evidence>
<sequence>MRNWMLYTPLAIFLGVSIFLFTGLFSDPWTRDSALLNRPLPEFDLPDLMQPEQRWNRELLTGEPFLLSVWGVWCPTCKAQLAFMEQLKEQGVKVVGLYYPLPVDPAFGEHFSLGQLQRDVRQQLQQFGDPYQFNILDENRRMSMDLGVSGAPETFLVDAEGRIRMHHVGDINPRVWRQKFEPAMEQIQDQSDTLVQQAEVNQIGASH</sequence>
<dbReference type="PROSITE" id="PS51352">
    <property type="entry name" value="THIOREDOXIN_2"/>
    <property type="match status" value="1"/>
</dbReference>
<evidence type="ECO:0000313" key="7">
    <source>
        <dbReference type="Proteomes" id="UP001231616"/>
    </source>
</evidence>
<comment type="subcellular location">
    <subcellularLocation>
        <location evidence="1">Cell envelope</location>
    </subcellularLocation>
</comment>
<accession>A0ABT9H2N0</accession>
<dbReference type="InterPro" id="IPR017937">
    <property type="entry name" value="Thioredoxin_CS"/>
</dbReference>
<dbReference type="Proteomes" id="UP001231616">
    <property type="component" value="Unassembled WGS sequence"/>
</dbReference>
<dbReference type="InterPro" id="IPR050553">
    <property type="entry name" value="Thioredoxin_ResA/DsbE_sf"/>
</dbReference>
<comment type="caution">
    <text evidence="6">The sequence shown here is derived from an EMBL/GenBank/DDBJ whole genome shotgun (WGS) entry which is preliminary data.</text>
</comment>
<keyword evidence="3" id="KW-1015">Disulfide bond</keyword>
<dbReference type="InterPro" id="IPR013740">
    <property type="entry name" value="Redoxin"/>
</dbReference>
<dbReference type="EMBL" id="JAUZVZ010000027">
    <property type="protein sequence ID" value="MDP4537573.1"/>
    <property type="molecule type" value="Genomic_DNA"/>
</dbReference>
<dbReference type="Pfam" id="PF08534">
    <property type="entry name" value="Redoxin"/>
    <property type="match status" value="1"/>
</dbReference>
<dbReference type="PANTHER" id="PTHR42852:SF6">
    <property type="entry name" value="THIOL:DISULFIDE INTERCHANGE PROTEIN DSBE"/>
    <property type="match status" value="1"/>
</dbReference>
<keyword evidence="7" id="KW-1185">Reference proteome</keyword>
<dbReference type="PANTHER" id="PTHR42852">
    <property type="entry name" value="THIOL:DISULFIDE INTERCHANGE PROTEIN DSBE"/>
    <property type="match status" value="1"/>
</dbReference>
<name>A0ABT9H2N0_9GAMM</name>
<dbReference type="RefSeq" id="WP_305894829.1">
    <property type="nucleotide sequence ID" value="NZ_JAUZVZ010000027.1"/>
</dbReference>
<dbReference type="InterPro" id="IPR036249">
    <property type="entry name" value="Thioredoxin-like_sf"/>
</dbReference>
<evidence type="ECO:0000256" key="4">
    <source>
        <dbReference type="ARBA" id="ARBA00023284"/>
    </source>
</evidence>
<feature type="domain" description="Thioredoxin" evidence="5">
    <location>
        <begin position="34"/>
        <end position="185"/>
    </location>
</feature>
<evidence type="ECO:0000256" key="1">
    <source>
        <dbReference type="ARBA" id="ARBA00004196"/>
    </source>
</evidence>
<protein>
    <submittedName>
        <fullName evidence="6">Redoxin family protein</fullName>
    </submittedName>
</protein>
<keyword evidence="2" id="KW-0201">Cytochrome c-type biogenesis</keyword>
<dbReference type="InterPro" id="IPR013766">
    <property type="entry name" value="Thioredoxin_domain"/>
</dbReference>
<keyword evidence="4" id="KW-0676">Redox-active center</keyword>